<evidence type="ECO:0008006" key="3">
    <source>
        <dbReference type="Google" id="ProtNLM"/>
    </source>
</evidence>
<sequence>MMSDVSQLRAFAGKLRHAPGAKARRVRATTVKAAVNIKKAVQADLRGSSNSGIRRIPIQYEEPFLSAPMTVTIQIGPEAKAGGLANIAFFGTSKGGGGHRFYEHAEAELDTWKRYLGEAMEGLD</sequence>
<evidence type="ECO:0000313" key="2">
    <source>
        <dbReference type="Proteomes" id="UP000229907"/>
    </source>
</evidence>
<proteinExistence type="predicted"/>
<accession>A0A2D3D6T9</accession>
<dbReference type="KEGG" id="bcho:BcFMB_09160"/>
<dbReference type="Proteomes" id="UP000229907">
    <property type="component" value="Chromosome"/>
</dbReference>
<dbReference type="EMBL" id="CP018044">
    <property type="protein sequence ID" value="ATU21062.1"/>
    <property type="molecule type" value="Genomic_DNA"/>
</dbReference>
<name>A0A2D3D6T9_9BIFI</name>
<gene>
    <name evidence="1" type="ORF">BcFMB_09160</name>
</gene>
<organism evidence="1 2">
    <name type="scientific">Bifidobacterium choerinum</name>
    <dbReference type="NCBI Taxonomy" id="35760"/>
    <lineage>
        <taxon>Bacteria</taxon>
        <taxon>Bacillati</taxon>
        <taxon>Actinomycetota</taxon>
        <taxon>Actinomycetes</taxon>
        <taxon>Bifidobacteriales</taxon>
        <taxon>Bifidobacteriaceae</taxon>
        <taxon>Bifidobacterium</taxon>
    </lineage>
</organism>
<dbReference type="RefSeq" id="WP_198405420.1">
    <property type="nucleotide sequence ID" value="NZ_CP018044.1"/>
</dbReference>
<reference evidence="1 2" key="1">
    <citation type="submission" date="2016-11" db="EMBL/GenBank/DDBJ databases">
        <title>complete genome sequence of Bifidobacterium choerinum strain FMB-1.</title>
        <authorList>
            <person name="Park C.-S."/>
            <person name="Jung D.-H."/>
            <person name="Choi D.-S."/>
        </authorList>
    </citation>
    <scope>NUCLEOTIDE SEQUENCE [LARGE SCALE GENOMIC DNA]</scope>
    <source>
        <strain evidence="1 2">FMB-1</strain>
    </source>
</reference>
<dbReference type="AlphaFoldDB" id="A0A2D3D6T9"/>
<protein>
    <recommendedName>
        <fullName evidence="3">HK97 gp10 family phage protein</fullName>
    </recommendedName>
</protein>
<evidence type="ECO:0000313" key="1">
    <source>
        <dbReference type="EMBL" id="ATU21062.1"/>
    </source>
</evidence>